<protein>
    <submittedName>
        <fullName evidence="3">DUF4384 domain-containing protein</fullName>
    </submittedName>
</protein>
<feature type="region of interest" description="Disordered" evidence="1">
    <location>
        <begin position="350"/>
        <end position="392"/>
    </location>
</feature>
<dbReference type="EMBL" id="VWPK01000042">
    <property type="protein sequence ID" value="KAA5609867.1"/>
    <property type="molecule type" value="Genomic_DNA"/>
</dbReference>
<sequence length="524" mass="55571">MQPGLWGWGAQGHSRRGVQRMARLCLALPLLLGACQAGPQAALDAAQPRTAPVRTLSNFNEALRCMDDMFAANGKRDIFITTAGIPDATGLIAAGTKEMFISAVSHMSARSNAFRFVDFDPTQIDVHELHKLLGLSPDFVAPSYYVRGAITQLDSGVLASSVGGSVSMPGFDIAASADRIISIVSVDLNVGKLVTRQILPGISANNTIAVVQVGKGVDTGGLIGKAGLTFSVSLDRSEGYAQAVRNLIDLSTIEVLGKLARVPYWECLHIDATNPAFRTEARQWFDLMGSGERERFVRTGLARAGYLAGDGADLAAAIGHYQADSDLIPTGRIDFDLYYRLLASDKRPSGAPAAVPSAAAPPAPDPAMPAQSPAPPSPALPPRVGLDSGRGPQPAYRVGESITLRVQPDADAYVYCYYQDASGTVARIFPNRFQPDAFIPANQAVSVPPAGQSGFRIRFDHAGSRETILCLAAGHEVGLRLPDALKRQDLEPLPVQALDQVTAGFRAIPGAAVAETRLPIEVTR</sequence>
<dbReference type="RefSeq" id="WP_150043036.1">
    <property type="nucleotide sequence ID" value="NZ_OW485601.1"/>
</dbReference>
<dbReference type="AlphaFoldDB" id="A0A5M6IPI5"/>
<feature type="compositionally biased region" description="Pro residues" evidence="1">
    <location>
        <begin position="359"/>
        <end position="381"/>
    </location>
</feature>
<dbReference type="OrthoDB" id="8434699at2"/>
<evidence type="ECO:0000256" key="1">
    <source>
        <dbReference type="SAM" id="MobiDB-lite"/>
    </source>
</evidence>
<dbReference type="Gene3D" id="3.40.50.10610">
    <property type="entry name" value="ABC-type transport auxiliary lipoprotein component"/>
    <property type="match status" value="1"/>
</dbReference>
<keyword evidence="4" id="KW-1185">Reference proteome</keyword>
<dbReference type="Pfam" id="PF14326">
    <property type="entry name" value="DUF4384"/>
    <property type="match status" value="1"/>
</dbReference>
<evidence type="ECO:0000259" key="2">
    <source>
        <dbReference type="Pfam" id="PF14326"/>
    </source>
</evidence>
<comment type="caution">
    <text evidence="3">The sequence shown here is derived from an EMBL/GenBank/DDBJ whole genome shotgun (WGS) entry which is preliminary data.</text>
</comment>
<dbReference type="Proteomes" id="UP000325255">
    <property type="component" value="Unassembled WGS sequence"/>
</dbReference>
<gene>
    <name evidence="3" type="ORF">F1189_22010</name>
</gene>
<organism evidence="3 4">
    <name type="scientific">Rhodovastum atsumiense</name>
    <dbReference type="NCBI Taxonomy" id="504468"/>
    <lineage>
        <taxon>Bacteria</taxon>
        <taxon>Pseudomonadati</taxon>
        <taxon>Pseudomonadota</taxon>
        <taxon>Alphaproteobacteria</taxon>
        <taxon>Acetobacterales</taxon>
        <taxon>Acetobacteraceae</taxon>
        <taxon>Rhodovastum</taxon>
    </lineage>
</organism>
<dbReference type="InterPro" id="IPR025493">
    <property type="entry name" value="DUF4384"/>
</dbReference>
<evidence type="ECO:0000313" key="3">
    <source>
        <dbReference type="EMBL" id="KAA5609867.1"/>
    </source>
</evidence>
<name>A0A5M6IPI5_9PROT</name>
<evidence type="ECO:0000313" key="4">
    <source>
        <dbReference type="Proteomes" id="UP000325255"/>
    </source>
</evidence>
<accession>A0A5M6IPI5</accession>
<reference evidence="3 4" key="1">
    <citation type="submission" date="2019-09" db="EMBL/GenBank/DDBJ databases">
        <title>Genome sequence of Rhodovastum atsumiense, a diverse member of the Acetobacteraceae family of non-sulfur purple photosynthetic bacteria.</title>
        <authorList>
            <person name="Meyer T."/>
            <person name="Kyndt J."/>
        </authorList>
    </citation>
    <scope>NUCLEOTIDE SEQUENCE [LARGE SCALE GENOMIC DNA]</scope>
    <source>
        <strain evidence="3 4">DSM 21279</strain>
    </source>
</reference>
<proteinExistence type="predicted"/>
<feature type="domain" description="DUF4384" evidence="2">
    <location>
        <begin position="396"/>
        <end position="473"/>
    </location>
</feature>